<gene>
    <name evidence="1" type="ORF">MLD38_027971</name>
</gene>
<accession>A0ACB9N056</accession>
<sequence length="576" mass="63758">MRPVRTTHGHFLPHHLITLPELTETLLRRCSRVNHLAQVQAHLTITGIIHDPGVASKLVSSLASLRSPASLSAARSLALRTDGLDAYTRNTVIQGFLDAKEPRDAILLYSHARKSCLEVDSYTVLYVVKSCEIVGMVPLGEQFHSHVLKLGFMSEVVVGTAVLGMYGSFDKIREMRRVFEEMPHRDVAAWNSAISMCSRRNRWSEALQLTREMVLGGLQISGMTAVSVLSACASLRGSREGNSVHGYLIRNAVGIDVFVYNALLHMHSKCGSPYRACRIFRAMLHHNAISWTTMITGYASNGCLDEALSMLWGLECSELRLDEVSLLSLISACSESRSSRLVELTLRVLEKSCPGKRKTTTIWNALVSMHAKCGDIASACKVLNEMVGRTVISWTSMIHGLAVHGYGQAALVKFFQMQGEGIDPDEIVFLSVLFACSHSGLIEEGKKCFHMMINHYGMIPSMDHYGCMVDLLCRGGLVAEGFDFVMGMPVEPDMILWRTLLGACLNNGYNGLASEVRNRIRQSGPRSSEDYVILSNSFAMANRWDAVKRVRDEMNKVGANKNDLGYSWIEMKQSSG</sequence>
<dbReference type="Proteomes" id="UP001057402">
    <property type="component" value="Chromosome 8"/>
</dbReference>
<proteinExistence type="predicted"/>
<organism evidence="1 2">
    <name type="scientific">Melastoma candidum</name>
    <dbReference type="NCBI Taxonomy" id="119954"/>
    <lineage>
        <taxon>Eukaryota</taxon>
        <taxon>Viridiplantae</taxon>
        <taxon>Streptophyta</taxon>
        <taxon>Embryophyta</taxon>
        <taxon>Tracheophyta</taxon>
        <taxon>Spermatophyta</taxon>
        <taxon>Magnoliopsida</taxon>
        <taxon>eudicotyledons</taxon>
        <taxon>Gunneridae</taxon>
        <taxon>Pentapetalae</taxon>
        <taxon>rosids</taxon>
        <taxon>malvids</taxon>
        <taxon>Myrtales</taxon>
        <taxon>Melastomataceae</taxon>
        <taxon>Melastomatoideae</taxon>
        <taxon>Melastomateae</taxon>
        <taxon>Melastoma</taxon>
    </lineage>
</organism>
<comment type="caution">
    <text evidence="1">The sequence shown here is derived from an EMBL/GenBank/DDBJ whole genome shotgun (WGS) entry which is preliminary data.</text>
</comment>
<reference evidence="2" key="1">
    <citation type="journal article" date="2023" name="Front. Plant Sci.">
        <title>Chromosomal-level genome assembly of Melastoma candidum provides insights into trichome evolution.</title>
        <authorList>
            <person name="Zhong Y."/>
            <person name="Wu W."/>
            <person name="Sun C."/>
            <person name="Zou P."/>
            <person name="Liu Y."/>
            <person name="Dai S."/>
            <person name="Zhou R."/>
        </authorList>
    </citation>
    <scope>NUCLEOTIDE SEQUENCE [LARGE SCALE GENOMIC DNA]</scope>
</reference>
<evidence type="ECO:0000313" key="1">
    <source>
        <dbReference type="EMBL" id="KAI4329601.1"/>
    </source>
</evidence>
<dbReference type="EMBL" id="CM042887">
    <property type="protein sequence ID" value="KAI4329601.1"/>
    <property type="molecule type" value="Genomic_DNA"/>
</dbReference>
<evidence type="ECO:0000313" key="2">
    <source>
        <dbReference type="Proteomes" id="UP001057402"/>
    </source>
</evidence>
<protein>
    <submittedName>
        <fullName evidence="1">Uncharacterized protein</fullName>
    </submittedName>
</protein>
<keyword evidence="2" id="KW-1185">Reference proteome</keyword>
<name>A0ACB9N056_9MYRT</name>